<dbReference type="EMBL" id="JBBPFD010000020">
    <property type="protein sequence ID" value="KAK7884304.1"/>
    <property type="molecule type" value="Genomic_DNA"/>
</dbReference>
<feature type="region of interest" description="Disordered" evidence="1">
    <location>
        <begin position="51"/>
        <end position="77"/>
    </location>
</feature>
<proteinExistence type="predicted"/>
<comment type="caution">
    <text evidence="2">The sequence shown here is derived from an EMBL/GenBank/DDBJ whole genome shotgun (WGS) entry which is preliminary data.</text>
</comment>
<organism evidence="2 3">
    <name type="scientific">Mugilogobius chulae</name>
    <name type="common">yellowstripe goby</name>
    <dbReference type="NCBI Taxonomy" id="88201"/>
    <lineage>
        <taxon>Eukaryota</taxon>
        <taxon>Metazoa</taxon>
        <taxon>Chordata</taxon>
        <taxon>Craniata</taxon>
        <taxon>Vertebrata</taxon>
        <taxon>Euteleostomi</taxon>
        <taxon>Actinopterygii</taxon>
        <taxon>Neopterygii</taxon>
        <taxon>Teleostei</taxon>
        <taxon>Neoteleostei</taxon>
        <taxon>Acanthomorphata</taxon>
        <taxon>Gobiaria</taxon>
        <taxon>Gobiiformes</taxon>
        <taxon>Gobioidei</taxon>
        <taxon>Gobiidae</taxon>
        <taxon>Gobionellinae</taxon>
        <taxon>Mugilogobius</taxon>
    </lineage>
</organism>
<sequence length="125" mass="13565">MWVRADLGTTGPQGPLQDSHNGSPRPDAIAGIPTRNRDALDQGTDTLAAAPQSIHQSPRDGNCKRPQQSPPQWVLDGTWPPGKTLKSLDIPDNVPIVAYCSIRIKEVINQLTGLWGQYCSLDGEQ</sequence>
<dbReference type="AlphaFoldDB" id="A0AAW0MSV7"/>
<accession>A0AAW0MSV7</accession>
<dbReference type="Proteomes" id="UP001460270">
    <property type="component" value="Unassembled WGS sequence"/>
</dbReference>
<evidence type="ECO:0000313" key="3">
    <source>
        <dbReference type="Proteomes" id="UP001460270"/>
    </source>
</evidence>
<feature type="region of interest" description="Disordered" evidence="1">
    <location>
        <begin position="1"/>
        <end position="39"/>
    </location>
</feature>
<evidence type="ECO:0000313" key="2">
    <source>
        <dbReference type="EMBL" id="KAK7884304.1"/>
    </source>
</evidence>
<keyword evidence="3" id="KW-1185">Reference proteome</keyword>
<feature type="compositionally biased region" description="Polar residues" evidence="1">
    <location>
        <begin position="10"/>
        <end position="22"/>
    </location>
</feature>
<name>A0AAW0MSV7_9GOBI</name>
<evidence type="ECO:0000256" key="1">
    <source>
        <dbReference type="SAM" id="MobiDB-lite"/>
    </source>
</evidence>
<gene>
    <name evidence="2" type="ORF">WMY93_027427</name>
</gene>
<reference evidence="3" key="1">
    <citation type="submission" date="2024-04" db="EMBL/GenBank/DDBJ databases">
        <title>Salinicola lusitanus LLJ914,a marine bacterium isolated from the Okinawa Trough.</title>
        <authorList>
            <person name="Li J."/>
        </authorList>
    </citation>
    <scope>NUCLEOTIDE SEQUENCE [LARGE SCALE GENOMIC DNA]</scope>
</reference>
<protein>
    <submittedName>
        <fullName evidence="2">Uncharacterized protein</fullName>
    </submittedName>
</protein>